<feature type="compositionally biased region" description="Basic and acidic residues" evidence="1">
    <location>
        <begin position="533"/>
        <end position="561"/>
    </location>
</feature>
<keyword evidence="2" id="KW-0812">Transmembrane</keyword>
<sequence>MPHGRILGIGEYESGASSMRRGSHSPPASDLLVLIIIIICFSSLNHNLSSSRLIRNRRTKRLHSLQSHGGISKINTKAFRRLNADNNFYHSVHTAPWTTEEFKHSISKPSYKNWKFRMHHNPRHAKVYFHHLRYRRKDKYPNQFYEKHIRDIRETKRDKVLDEVTNVYINNAPTLTYDIIPTTEGKLEKAADDLQEMRILLQNIDKKISSLSGEVKYDNSKHKKSHTLVPSEVRRRQSNVVQPSLPVQIVETLKPNIPINEISRDAKRIAITPGDPLLEISQILSLLPQNKESMDQPHYSIANRNRMNLSPNVALDKGNIDPNYVKSVLNMSLQNMDERQTLEFVANALLNNNNFIESLAKNMYMNQSATNNLPLKSNNERENSYNGELVTLIILFIISLIVIIVIVVWHFLGNPRISPNTSNISSGKGIRTTTRKPEVMKSRSKPGGLSEETESSLDMPHMSLKNIIRKSVVEDKHHAKKEATRDLIKRAGAEEYISVEGFKKWNNNWKPSDKDSKKDSIEVKRKSNIAQRRGPDSKISDEEIRQEKRIPKMSEASRKESTTSGTLDDVVSAPNVVRGDPELVLSEDKVFENRNLNITAVDLFR</sequence>
<dbReference type="AlphaFoldDB" id="A0A4Y2EI24"/>
<protein>
    <submittedName>
        <fullName evidence="3">Uncharacterized protein</fullName>
    </submittedName>
</protein>
<dbReference type="Proteomes" id="UP000499080">
    <property type="component" value="Unassembled WGS sequence"/>
</dbReference>
<dbReference type="OrthoDB" id="10371157at2759"/>
<gene>
    <name evidence="3" type="ORF">AVEN_157204_1</name>
</gene>
<feature type="region of interest" description="Disordered" evidence="1">
    <location>
        <begin position="422"/>
        <end position="456"/>
    </location>
</feature>
<reference evidence="3 4" key="1">
    <citation type="journal article" date="2019" name="Sci. Rep.">
        <title>Orb-weaving spider Araneus ventricosus genome elucidates the spidroin gene catalogue.</title>
        <authorList>
            <person name="Kono N."/>
            <person name="Nakamura H."/>
            <person name="Ohtoshi R."/>
            <person name="Moran D.A.P."/>
            <person name="Shinohara A."/>
            <person name="Yoshida Y."/>
            <person name="Fujiwara M."/>
            <person name="Mori M."/>
            <person name="Tomita M."/>
            <person name="Arakawa K."/>
        </authorList>
    </citation>
    <scope>NUCLEOTIDE SEQUENCE [LARGE SCALE GENOMIC DNA]</scope>
</reference>
<keyword evidence="2" id="KW-0472">Membrane</keyword>
<keyword evidence="2" id="KW-1133">Transmembrane helix</keyword>
<evidence type="ECO:0000256" key="1">
    <source>
        <dbReference type="SAM" id="MobiDB-lite"/>
    </source>
</evidence>
<feature type="region of interest" description="Disordered" evidence="1">
    <location>
        <begin position="507"/>
        <end position="573"/>
    </location>
</feature>
<feature type="compositionally biased region" description="Basic and acidic residues" evidence="1">
    <location>
        <begin position="511"/>
        <end position="525"/>
    </location>
</feature>
<evidence type="ECO:0000256" key="2">
    <source>
        <dbReference type="SAM" id="Phobius"/>
    </source>
</evidence>
<feature type="transmembrane region" description="Helical" evidence="2">
    <location>
        <begin position="389"/>
        <end position="412"/>
    </location>
</feature>
<keyword evidence="4" id="KW-1185">Reference proteome</keyword>
<name>A0A4Y2EI24_ARAVE</name>
<accession>A0A4Y2EI24</accession>
<dbReference type="EMBL" id="BGPR01000587">
    <property type="protein sequence ID" value="GBM27504.1"/>
    <property type="molecule type" value="Genomic_DNA"/>
</dbReference>
<organism evidence="3 4">
    <name type="scientific">Araneus ventricosus</name>
    <name type="common">Orbweaver spider</name>
    <name type="synonym">Epeira ventricosa</name>
    <dbReference type="NCBI Taxonomy" id="182803"/>
    <lineage>
        <taxon>Eukaryota</taxon>
        <taxon>Metazoa</taxon>
        <taxon>Ecdysozoa</taxon>
        <taxon>Arthropoda</taxon>
        <taxon>Chelicerata</taxon>
        <taxon>Arachnida</taxon>
        <taxon>Araneae</taxon>
        <taxon>Araneomorphae</taxon>
        <taxon>Entelegynae</taxon>
        <taxon>Araneoidea</taxon>
        <taxon>Araneidae</taxon>
        <taxon>Araneus</taxon>
    </lineage>
</organism>
<evidence type="ECO:0000313" key="4">
    <source>
        <dbReference type="Proteomes" id="UP000499080"/>
    </source>
</evidence>
<feature type="transmembrane region" description="Helical" evidence="2">
    <location>
        <begin position="31"/>
        <end position="48"/>
    </location>
</feature>
<comment type="caution">
    <text evidence="3">The sequence shown here is derived from an EMBL/GenBank/DDBJ whole genome shotgun (WGS) entry which is preliminary data.</text>
</comment>
<evidence type="ECO:0000313" key="3">
    <source>
        <dbReference type="EMBL" id="GBM27504.1"/>
    </source>
</evidence>
<proteinExistence type="predicted"/>